<protein>
    <submittedName>
        <fullName evidence="3">Uncharacterized protein</fullName>
    </submittedName>
</protein>
<evidence type="ECO:0000313" key="3">
    <source>
        <dbReference type="WBParaSite" id="nRc.2.0.1.t28752-RA"/>
    </source>
</evidence>
<feature type="region of interest" description="Disordered" evidence="1">
    <location>
        <begin position="139"/>
        <end position="161"/>
    </location>
</feature>
<dbReference type="Proteomes" id="UP000887565">
    <property type="component" value="Unplaced"/>
</dbReference>
<name>A0A915JSB7_ROMCU</name>
<evidence type="ECO:0000313" key="2">
    <source>
        <dbReference type="Proteomes" id="UP000887565"/>
    </source>
</evidence>
<dbReference type="WBParaSite" id="nRc.2.0.1.t28752-RA">
    <property type="protein sequence ID" value="nRc.2.0.1.t28752-RA"/>
    <property type="gene ID" value="nRc.2.0.1.g28752"/>
</dbReference>
<reference evidence="3" key="1">
    <citation type="submission" date="2022-11" db="UniProtKB">
        <authorList>
            <consortium name="WormBaseParasite"/>
        </authorList>
    </citation>
    <scope>IDENTIFICATION</scope>
</reference>
<evidence type="ECO:0000256" key="1">
    <source>
        <dbReference type="SAM" id="MobiDB-lite"/>
    </source>
</evidence>
<keyword evidence="2" id="KW-1185">Reference proteome</keyword>
<proteinExistence type="predicted"/>
<organism evidence="2 3">
    <name type="scientific">Romanomermis culicivorax</name>
    <name type="common">Nematode worm</name>
    <dbReference type="NCBI Taxonomy" id="13658"/>
    <lineage>
        <taxon>Eukaryota</taxon>
        <taxon>Metazoa</taxon>
        <taxon>Ecdysozoa</taxon>
        <taxon>Nematoda</taxon>
        <taxon>Enoplea</taxon>
        <taxon>Dorylaimia</taxon>
        <taxon>Mermithida</taxon>
        <taxon>Mermithoidea</taxon>
        <taxon>Mermithidae</taxon>
        <taxon>Romanomermis</taxon>
    </lineage>
</organism>
<accession>A0A915JSB7</accession>
<sequence>MTSCIASTSYVRHIRHITYLRKYKDIKNYRKPCSEIMKSEEDKSPDVNSKYLLVTGNSTAHRRDALIFFVHRPHLYKNLHKCGILWDCVPPGRPTQDVDLPNCWYSECAYKSNFMLDDYDDYGKEFDYRFGRMSRSRSASSREDKLGEDESQEQTEQAGGGKELGELMKQMPSMNAMNRRYNSNPDFQDSRYDYGYGNKDGEGVTSVNKSATRNLHNIIIYYSYIILGYLAEKGAYYQD</sequence>
<dbReference type="AlphaFoldDB" id="A0A915JSB7"/>